<dbReference type="InterPro" id="IPR036628">
    <property type="entry name" value="Clp_N_dom_sf"/>
</dbReference>
<dbReference type="CDD" id="cd00009">
    <property type="entry name" value="AAA"/>
    <property type="match status" value="1"/>
</dbReference>
<dbReference type="InterPro" id="IPR003593">
    <property type="entry name" value="AAA+_ATPase"/>
</dbReference>
<protein>
    <recommendedName>
        <fullName evidence="8">Clp R domain-containing protein</fullName>
    </recommendedName>
</protein>
<dbReference type="PRINTS" id="PR00300">
    <property type="entry name" value="CLPPROTEASEA"/>
</dbReference>
<evidence type="ECO:0000256" key="3">
    <source>
        <dbReference type="ARBA" id="ARBA00022840"/>
    </source>
</evidence>
<dbReference type="Gene3D" id="1.10.1780.10">
    <property type="entry name" value="Clp, N-terminal domain"/>
    <property type="match status" value="1"/>
</dbReference>
<dbReference type="InterPro" id="IPR050130">
    <property type="entry name" value="ClpA_ClpB"/>
</dbReference>
<dbReference type="GO" id="GO:0034605">
    <property type="term" value="P:cellular response to heat"/>
    <property type="evidence" value="ECO:0007669"/>
    <property type="project" value="TreeGrafter"/>
</dbReference>
<evidence type="ECO:0000313" key="7">
    <source>
        <dbReference type="EMBL" id="SUZ79745.1"/>
    </source>
</evidence>
<dbReference type="Pfam" id="PF07724">
    <property type="entry name" value="AAA_2"/>
    <property type="match status" value="1"/>
</dbReference>
<dbReference type="Gene3D" id="1.10.8.60">
    <property type="match status" value="2"/>
</dbReference>
<evidence type="ECO:0000259" key="6">
    <source>
        <dbReference type="PROSITE" id="PS51903"/>
    </source>
</evidence>
<dbReference type="EMBL" id="UINC01001399">
    <property type="protein sequence ID" value="SUZ79745.1"/>
    <property type="molecule type" value="Genomic_DNA"/>
</dbReference>
<dbReference type="Gene3D" id="3.40.50.300">
    <property type="entry name" value="P-loop containing nucleotide triphosphate hydrolases"/>
    <property type="match status" value="2"/>
</dbReference>
<dbReference type="PANTHER" id="PTHR11638">
    <property type="entry name" value="ATP-DEPENDENT CLP PROTEASE"/>
    <property type="match status" value="1"/>
</dbReference>
<dbReference type="AlphaFoldDB" id="A0A381QK97"/>
<dbReference type="PANTHER" id="PTHR11638:SF18">
    <property type="entry name" value="HEAT SHOCK PROTEIN 104"/>
    <property type="match status" value="1"/>
</dbReference>
<evidence type="ECO:0000259" key="5">
    <source>
        <dbReference type="PROSITE" id="PS50151"/>
    </source>
</evidence>
<dbReference type="GO" id="GO:0005737">
    <property type="term" value="C:cytoplasm"/>
    <property type="evidence" value="ECO:0007669"/>
    <property type="project" value="TreeGrafter"/>
</dbReference>
<reference evidence="7" key="1">
    <citation type="submission" date="2018-05" db="EMBL/GenBank/DDBJ databases">
        <authorList>
            <person name="Lanie J.A."/>
            <person name="Ng W.-L."/>
            <person name="Kazmierczak K.M."/>
            <person name="Andrzejewski T.M."/>
            <person name="Davidsen T.M."/>
            <person name="Wayne K.J."/>
            <person name="Tettelin H."/>
            <person name="Glass J.I."/>
            <person name="Rusch D."/>
            <person name="Podicherti R."/>
            <person name="Tsui H.-C.T."/>
            <person name="Winkler M.E."/>
        </authorList>
    </citation>
    <scope>NUCLEOTIDE SEQUENCE</scope>
</reference>
<keyword evidence="3" id="KW-0067">ATP-binding</keyword>
<dbReference type="FunFam" id="3.40.50.300:FF:000010">
    <property type="entry name" value="Chaperone clpB 1, putative"/>
    <property type="match status" value="1"/>
</dbReference>
<gene>
    <name evidence="7" type="ORF">METZ01_LOCUS32599</name>
</gene>
<keyword evidence="4" id="KW-0143">Chaperone</keyword>
<dbReference type="Pfam" id="PF00004">
    <property type="entry name" value="AAA"/>
    <property type="match status" value="1"/>
</dbReference>
<keyword evidence="2" id="KW-0547">Nucleotide-binding</keyword>
<dbReference type="FunFam" id="3.40.50.300:FF:000025">
    <property type="entry name" value="ATP-dependent Clp protease subunit"/>
    <property type="match status" value="1"/>
</dbReference>
<dbReference type="PROSITE" id="PS51903">
    <property type="entry name" value="CLP_R"/>
    <property type="match status" value="1"/>
</dbReference>
<sequence>MKENFSKRVQLIIKNAKEEAIRLGHSYVGSEHLLLGIIKESSGLSIKIFEIYDCNTLDLKSMIEDMIKTSGGTLTLGHLPFTRRSERILRNSYNEATALGSSLADDEHLLLSMLKETDGIAYEVLNSYSIDYDSVLSLMENEEIEDNEEYGSTKISKKSNISKTPALDHFSRDITNFAENGELDPVIGREEEIERVAQILTRRKKNNPVLIGEPGVGKTAIIEGLAQRIIRKEVPRLLHNKRILSLDLPSIVAGTKYRGQFEERLKTIMLELESSENIIIFIDELHTIVGAGGASGSLDASNMFKPSLARGDIHCIGATTLDEFRKYVEKDGALERRFQKITVNPPSIEESIEILKGLQDSYENHHNVSYDDRAIEACVYLSHRYISDKFLPDKAIDILDESGSRAHMLNMEVPQELIDIELKIEKLRRQKEDVIVAQKYEDAAAIRDKEQNLLSKLETLQNKWYQDDSKNRFVVTEENIADVVSLVSGIPVNKVAQSESQKLLKMKDELHKLIIGQNEAIDSVTRSIQRARTGLKIHKRPIGVFMFLGPTGVGKTELAKVLANYLFSHTESLIKIDMSEYGERFSVSRLIGAPPGYVGYEEGGELTEKVRRNPYSVILFDEFEKAHLDITNILLQLFDEGVLTDGLGRKVDFRNTIIIMTSNLGTKDIKNDSRYGFIKKSDAFDYENIKNLIIDNVKNVFSPELLNRIDEKIVFHTLDENDVLSIVDLQLKELVFNLEKLNFDINVTKRARKLLVKLGFHNEYGARNLRRTIQNYIEDSISELLLENKFVQGDKITVDVKQNEFTFSSNKKNNVKNRKKSKNENPQKV</sequence>
<evidence type="ECO:0000256" key="1">
    <source>
        <dbReference type="ARBA" id="ARBA00022737"/>
    </source>
</evidence>
<dbReference type="GO" id="GO:0016887">
    <property type="term" value="F:ATP hydrolysis activity"/>
    <property type="evidence" value="ECO:0007669"/>
    <property type="project" value="InterPro"/>
</dbReference>
<dbReference type="InterPro" id="IPR027417">
    <property type="entry name" value="P-loop_NTPase"/>
</dbReference>
<dbReference type="InterPro" id="IPR041546">
    <property type="entry name" value="ClpA/ClpB_AAA_lid"/>
</dbReference>
<dbReference type="InterPro" id="IPR003959">
    <property type="entry name" value="ATPase_AAA_core"/>
</dbReference>
<dbReference type="InterPro" id="IPR001943">
    <property type="entry name" value="UVR_dom"/>
</dbReference>
<proteinExistence type="predicted"/>
<dbReference type="InterPro" id="IPR018368">
    <property type="entry name" value="ClpA/B_CS1"/>
</dbReference>
<dbReference type="PROSITE" id="PS00870">
    <property type="entry name" value="CLPAB_1"/>
    <property type="match status" value="1"/>
</dbReference>
<dbReference type="InterPro" id="IPR001270">
    <property type="entry name" value="ClpA/B"/>
</dbReference>
<dbReference type="Pfam" id="PF10431">
    <property type="entry name" value="ClpB_D2-small"/>
    <property type="match status" value="1"/>
</dbReference>
<dbReference type="Pfam" id="PF17871">
    <property type="entry name" value="AAA_lid_9"/>
    <property type="match status" value="1"/>
</dbReference>
<dbReference type="SMART" id="SM01086">
    <property type="entry name" value="ClpB_D2-small"/>
    <property type="match status" value="1"/>
</dbReference>
<name>A0A381QK97_9ZZZZ</name>
<feature type="domain" description="UVR" evidence="5">
    <location>
        <begin position="421"/>
        <end position="456"/>
    </location>
</feature>
<dbReference type="Pfam" id="PF02861">
    <property type="entry name" value="Clp_N"/>
    <property type="match status" value="1"/>
</dbReference>
<dbReference type="PROSITE" id="PS50151">
    <property type="entry name" value="UVR"/>
    <property type="match status" value="1"/>
</dbReference>
<dbReference type="SMART" id="SM00382">
    <property type="entry name" value="AAA"/>
    <property type="match status" value="2"/>
</dbReference>
<evidence type="ECO:0000256" key="4">
    <source>
        <dbReference type="ARBA" id="ARBA00023186"/>
    </source>
</evidence>
<keyword evidence="1" id="KW-0677">Repeat</keyword>
<dbReference type="InterPro" id="IPR004176">
    <property type="entry name" value="Clp_R_N"/>
</dbReference>
<accession>A0A381QK97</accession>
<organism evidence="7">
    <name type="scientific">marine metagenome</name>
    <dbReference type="NCBI Taxonomy" id="408172"/>
    <lineage>
        <taxon>unclassified sequences</taxon>
        <taxon>metagenomes</taxon>
        <taxon>ecological metagenomes</taxon>
    </lineage>
</organism>
<feature type="domain" description="Clp R" evidence="6">
    <location>
        <begin position="2"/>
        <end position="147"/>
    </location>
</feature>
<dbReference type="Gene3D" id="4.10.860.10">
    <property type="entry name" value="UVR domain"/>
    <property type="match status" value="1"/>
</dbReference>
<dbReference type="CDD" id="cd19499">
    <property type="entry name" value="RecA-like_ClpB_Hsp104-like"/>
    <property type="match status" value="1"/>
</dbReference>
<dbReference type="InterPro" id="IPR019489">
    <property type="entry name" value="Clp_ATPase_C"/>
</dbReference>
<dbReference type="SUPFAM" id="SSF52540">
    <property type="entry name" value="P-loop containing nucleoside triphosphate hydrolases"/>
    <property type="match status" value="2"/>
</dbReference>
<dbReference type="SUPFAM" id="SSF81923">
    <property type="entry name" value="Double Clp-N motif"/>
    <property type="match status" value="1"/>
</dbReference>
<evidence type="ECO:0008006" key="8">
    <source>
        <dbReference type="Google" id="ProtNLM"/>
    </source>
</evidence>
<dbReference type="GO" id="GO:0005524">
    <property type="term" value="F:ATP binding"/>
    <property type="evidence" value="ECO:0007669"/>
    <property type="project" value="UniProtKB-KW"/>
</dbReference>
<evidence type="ECO:0000256" key="2">
    <source>
        <dbReference type="ARBA" id="ARBA00022741"/>
    </source>
</evidence>